<dbReference type="Proteomes" id="UP000009102">
    <property type="component" value="Chromosome"/>
</dbReference>
<feature type="transmembrane region" description="Helical" evidence="6">
    <location>
        <begin position="78"/>
        <end position="97"/>
    </location>
</feature>
<dbReference type="InterPro" id="IPR013525">
    <property type="entry name" value="ABC2_TM"/>
</dbReference>
<evidence type="ECO:0000313" key="8">
    <source>
        <dbReference type="EMBL" id="ACX95724.1"/>
    </source>
</evidence>
<dbReference type="KEGG" id="hna:Hneap_0881"/>
<dbReference type="PROSITE" id="PS51012">
    <property type="entry name" value="ABC_TM2"/>
    <property type="match status" value="1"/>
</dbReference>
<keyword evidence="5 6" id="KW-0472">Membrane</keyword>
<dbReference type="AlphaFoldDB" id="D0KZ51"/>
<evidence type="ECO:0000256" key="1">
    <source>
        <dbReference type="ARBA" id="ARBA00004141"/>
    </source>
</evidence>
<evidence type="ECO:0000259" key="7">
    <source>
        <dbReference type="PROSITE" id="PS51012"/>
    </source>
</evidence>
<dbReference type="PIRSF" id="PIRSF006648">
    <property type="entry name" value="DrrB"/>
    <property type="match status" value="1"/>
</dbReference>
<dbReference type="PRINTS" id="PR00164">
    <property type="entry name" value="ABC2TRNSPORT"/>
</dbReference>
<feature type="transmembrane region" description="Helical" evidence="6">
    <location>
        <begin position="247"/>
        <end position="268"/>
    </location>
</feature>
<dbReference type="NCBIfam" id="NF011648">
    <property type="entry name" value="PRK15066.1"/>
    <property type="match status" value="1"/>
</dbReference>
<evidence type="ECO:0000256" key="2">
    <source>
        <dbReference type="ARBA" id="ARBA00007783"/>
    </source>
</evidence>
<feature type="domain" description="ABC transmembrane type-2" evidence="7">
    <location>
        <begin position="42"/>
        <end position="271"/>
    </location>
</feature>
<keyword evidence="6" id="KW-1003">Cell membrane</keyword>
<evidence type="ECO:0000256" key="6">
    <source>
        <dbReference type="RuleBase" id="RU361157"/>
    </source>
</evidence>
<dbReference type="InterPro" id="IPR052522">
    <property type="entry name" value="ABC-2_transport_permease"/>
</dbReference>
<organism evidence="8 9">
    <name type="scientific">Halothiobacillus neapolitanus (strain ATCC 23641 / DSM 15147 / CIP 104769 / NCIMB 8539 / c2)</name>
    <name type="common">Thiobacillus neapolitanus</name>
    <dbReference type="NCBI Taxonomy" id="555778"/>
    <lineage>
        <taxon>Bacteria</taxon>
        <taxon>Pseudomonadati</taxon>
        <taxon>Pseudomonadota</taxon>
        <taxon>Gammaproteobacteria</taxon>
        <taxon>Chromatiales</taxon>
        <taxon>Halothiobacillaceae</taxon>
        <taxon>Halothiobacillus</taxon>
    </lineage>
</organism>
<dbReference type="eggNOG" id="COG0842">
    <property type="taxonomic scope" value="Bacteria"/>
</dbReference>
<comment type="subcellular location">
    <subcellularLocation>
        <location evidence="6">Cell inner membrane</location>
        <topology evidence="6">Multi-pass membrane protein</topology>
    </subcellularLocation>
    <subcellularLocation>
        <location evidence="1">Membrane</location>
        <topology evidence="1">Multi-pass membrane protein</topology>
    </subcellularLocation>
</comment>
<evidence type="ECO:0000256" key="3">
    <source>
        <dbReference type="ARBA" id="ARBA00022692"/>
    </source>
</evidence>
<evidence type="ECO:0000256" key="5">
    <source>
        <dbReference type="ARBA" id="ARBA00023136"/>
    </source>
</evidence>
<dbReference type="HOGENOM" id="CLU_039483_3_0_6"/>
<feature type="transmembrane region" description="Helical" evidence="6">
    <location>
        <begin position="159"/>
        <end position="183"/>
    </location>
</feature>
<sequence>MKTQKELPISGEFTRPAQGMSARQMTNAFFMLVSREILRFGRIWLQTILPPMIMTSLYFVVFGHLIGPRVGEIDGVPYINYLVPGLILMAVITQSYANVVSSFYGAKFARHVEELLVSPMPHWLIILGYLAGGVARGLSVGAAVTLVALFFADLQVHDVLALILVAALTSAVFSLGGMINAIYANSFDHISIVPTFVLTPLTYLGGVFYSIHMLPPFWQQVSMFNPILYIINGFRYAMLGISDVPVYTAYLILLVTIVVLFAYTLRLFRKGIGMRG</sequence>
<dbReference type="STRING" id="555778.Hneap_0881"/>
<proteinExistence type="inferred from homology"/>
<evidence type="ECO:0000256" key="4">
    <source>
        <dbReference type="ARBA" id="ARBA00022989"/>
    </source>
</evidence>
<dbReference type="InterPro" id="IPR047817">
    <property type="entry name" value="ABC2_TM_bact-type"/>
</dbReference>
<dbReference type="PANTHER" id="PTHR43332:SF2">
    <property type="entry name" value="INNER MEMBRANE TRANSPORT PERMEASE YADH"/>
    <property type="match status" value="1"/>
</dbReference>
<dbReference type="GO" id="GO:0043190">
    <property type="term" value="C:ATP-binding cassette (ABC) transporter complex"/>
    <property type="evidence" value="ECO:0007669"/>
    <property type="project" value="InterPro"/>
</dbReference>
<keyword evidence="3 6" id="KW-0812">Transmembrane</keyword>
<keyword evidence="9" id="KW-1185">Reference proteome</keyword>
<feature type="transmembrane region" description="Helical" evidence="6">
    <location>
        <begin position="189"/>
        <end position="211"/>
    </location>
</feature>
<dbReference type="GO" id="GO:0140359">
    <property type="term" value="F:ABC-type transporter activity"/>
    <property type="evidence" value="ECO:0007669"/>
    <property type="project" value="InterPro"/>
</dbReference>
<gene>
    <name evidence="8" type="ordered locus">Hneap_0881</name>
</gene>
<reference evidence="8 9" key="1">
    <citation type="submission" date="2009-10" db="EMBL/GenBank/DDBJ databases">
        <title>Complete sequence of Halothiobacillus neapolitanus c2.</title>
        <authorList>
            <consortium name="US DOE Joint Genome Institute"/>
            <person name="Lucas S."/>
            <person name="Copeland A."/>
            <person name="Lapidus A."/>
            <person name="Glavina del Rio T."/>
            <person name="Tice H."/>
            <person name="Bruce D."/>
            <person name="Goodwin L."/>
            <person name="Pitluck S."/>
            <person name="Davenport K."/>
            <person name="Brettin T."/>
            <person name="Detter J.C."/>
            <person name="Han C."/>
            <person name="Tapia R."/>
            <person name="Larimer F."/>
            <person name="Land M."/>
            <person name="Hauser L."/>
            <person name="Kyrpides N."/>
            <person name="Mikhailova N."/>
            <person name="Kerfeld C."/>
            <person name="Cannon G."/>
            <person name="Heinhort S."/>
        </authorList>
    </citation>
    <scope>NUCLEOTIDE SEQUENCE [LARGE SCALE GENOMIC DNA]</scope>
    <source>
        <strain evidence="9">ATCC 23641 / c2</strain>
    </source>
</reference>
<keyword evidence="6" id="KW-0813">Transport</keyword>
<protein>
    <recommendedName>
        <fullName evidence="6">Transport permease protein</fullName>
    </recommendedName>
</protein>
<keyword evidence="4 6" id="KW-1133">Transmembrane helix</keyword>
<evidence type="ECO:0000313" key="9">
    <source>
        <dbReference type="Proteomes" id="UP000009102"/>
    </source>
</evidence>
<feature type="transmembrane region" description="Helical" evidence="6">
    <location>
        <begin position="43"/>
        <end position="66"/>
    </location>
</feature>
<feature type="transmembrane region" description="Helical" evidence="6">
    <location>
        <begin position="123"/>
        <end position="152"/>
    </location>
</feature>
<accession>D0KZ51</accession>
<name>D0KZ51_HALNC</name>
<dbReference type="InterPro" id="IPR000412">
    <property type="entry name" value="ABC_2_transport"/>
</dbReference>
<dbReference type="EMBL" id="CP001801">
    <property type="protein sequence ID" value="ACX95724.1"/>
    <property type="molecule type" value="Genomic_DNA"/>
</dbReference>
<dbReference type="Pfam" id="PF01061">
    <property type="entry name" value="ABC2_membrane"/>
    <property type="match status" value="1"/>
</dbReference>
<dbReference type="PANTHER" id="PTHR43332">
    <property type="entry name" value="INNER MEMBRANE TRANSPORT PERMEASE YADH-RELATED"/>
    <property type="match status" value="1"/>
</dbReference>
<comment type="similarity">
    <text evidence="2 6">Belongs to the ABC-2 integral membrane protein family.</text>
</comment>